<dbReference type="Proteomes" id="UP000813824">
    <property type="component" value="Unassembled WGS sequence"/>
</dbReference>
<dbReference type="OrthoDB" id="3046526at2759"/>
<dbReference type="EMBL" id="JAEVFJ010000014">
    <property type="protein sequence ID" value="KAH8100779.1"/>
    <property type="molecule type" value="Genomic_DNA"/>
</dbReference>
<dbReference type="AlphaFoldDB" id="A0A8K0UPT9"/>
<gene>
    <name evidence="1" type="ORF">BXZ70DRAFT_971907</name>
</gene>
<reference evidence="1" key="1">
    <citation type="journal article" date="2021" name="New Phytol.">
        <title>Evolutionary innovations through gain and loss of genes in the ectomycorrhizal Boletales.</title>
        <authorList>
            <person name="Wu G."/>
            <person name="Miyauchi S."/>
            <person name="Morin E."/>
            <person name="Kuo A."/>
            <person name="Drula E."/>
            <person name="Varga T."/>
            <person name="Kohler A."/>
            <person name="Feng B."/>
            <person name="Cao Y."/>
            <person name="Lipzen A."/>
            <person name="Daum C."/>
            <person name="Hundley H."/>
            <person name="Pangilinan J."/>
            <person name="Johnson J."/>
            <person name="Barry K."/>
            <person name="LaButti K."/>
            <person name="Ng V."/>
            <person name="Ahrendt S."/>
            <person name="Min B."/>
            <person name="Choi I.G."/>
            <person name="Park H."/>
            <person name="Plett J.M."/>
            <person name="Magnuson J."/>
            <person name="Spatafora J.W."/>
            <person name="Nagy L.G."/>
            <person name="Henrissat B."/>
            <person name="Grigoriev I.V."/>
            <person name="Yang Z.L."/>
            <person name="Xu J."/>
            <person name="Martin F.M."/>
        </authorList>
    </citation>
    <scope>NUCLEOTIDE SEQUENCE</scope>
    <source>
        <strain evidence="1">KKN 215</strain>
    </source>
</reference>
<evidence type="ECO:0000313" key="1">
    <source>
        <dbReference type="EMBL" id="KAH8100779.1"/>
    </source>
</evidence>
<sequence length="95" mass="10629">MVSVMLRLTTPTTLVGDEIDPLTRLSLDVFLSTTNSSQQTYNEIRDGLLRYDPKLSILSLDQVKRLLPQLTGVVPIQHDMCPKSCMAYTGPFSNE</sequence>
<keyword evidence="2" id="KW-1185">Reference proteome</keyword>
<comment type="caution">
    <text evidence="1">The sequence shown here is derived from an EMBL/GenBank/DDBJ whole genome shotgun (WGS) entry which is preliminary data.</text>
</comment>
<accession>A0A8K0UPT9</accession>
<name>A0A8K0UPT9_9AGAR</name>
<feature type="non-terminal residue" evidence="1">
    <location>
        <position position="1"/>
    </location>
</feature>
<proteinExistence type="predicted"/>
<organism evidence="1 2">
    <name type="scientific">Cristinia sonorae</name>
    <dbReference type="NCBI Taxonomy" id="1940300"/>
    <lineage>
        <taxon>Eukaryota</taxon>
        <taxon>Fungi</taxon>
        <taxon>Dikarya</taxon>
        <taxon>Basidiomycota</taxon>
        <taxon>Agaricomycotina</taxon>
        <taxon>Agaricomycetes</taxon>
        <taxon>Agaricomycetidae</taxon>
        <taxon>Agaricales</taxon>
        <taxon>Pleurotineae</taxon>
        <taxon>Stephanosporaceae</taxon>
        <taxon>Cristinia</taxon>
    </lineage>
</organism>
<protein>
    <submittedName>
        <fullName evidence="1">Uncharacterized protein</fullName>
    </submittedName>
</protein>
<evidence type="ECO:0000313" key="2">
    <source>
        <dbReference type="Proteomes" id="UP000813824"/>
    </source>
</evidence>